<dbReference type="VEuPathDB" id="FungiDB:HpaG811985"/>
<evidence type="ECO:0000313" key="2">
    <source>
        <dbReference type="Proteomes" id="UP000011713"/>
    </source>
</evidence>
<keyword evidence="2" id="KW-1185">Reference proteome</keyword>
<accession>M4BZG2</accession>
<dbReference type="STRING" id="559515.M4BZG2"/>
<evidence type="ECO:0000313" key="1">
    <source>
        <dbReference type="EnsemblProtists" id="HpaP811985"/>
    </source>
</evidence>
<dbReference type="eggNOG" id="ENOG502S2EW">
    <property type="taxonomic scope" value="Eukaryota"/>
</dbReference>
<dbReference type="Proteomes" id="UP000011713">
    <property type="component" value="Unassembled WGS sequence"/>
</dbReference>
<sequence>MASLKLSGLLNRFTHVDDIPLWQFARRKKLRVRMIRQSRQHPSVMYVYHTPLLRRTVLQDVLPSSLQNEVNGRKKKEEEKKSDLIAIRPFGPLRNRDFAQELISHGYAECIPENLENYDNGTASRISRRLKNGLRSCSTASGTIGKQTSS</sequence>
<organism evidence="1 2">
    <name type="scientific">Hyaloperonospora arabidopsidis (strain Emoy2)</name>
    <name type="common">Downy mildew agent</name>
    <name type="synonym">Peronospora arabidopsidis</name>
    <dbReference type="NCBI Taxonomy" id="559515"/>
    <lineage>
        <taxon>Eukaryota</taxon>
        <taxon>Sar</taxon>
        <taxon>Stramenopiles</taxon>
        <taxon>Oomycota</taxon>
        <taxon>Peronosporomycetes</taxon>
        <taxon>Peronosporales</taxon>
        <taxon>Peronosporaceae</taxon>
        <taxon>Hyaloperonospora</taxon>
    </lineage>
</organism>
<reference evidence="2" key="1">
    <citation type="journal article" date="2010" name="Science">
        <title>Signatures of adaptation to obligate biotrophy in the Hyaloperonospora arabidopsidis genome.</title>
        <authorList>
            <person name="Baxter L."/>
            <person name="Tripathy S."/>
            <person name="Ishaque N."/>
            <person name="Boot N."/>
            <person name="Cabral A."/>
            <person name="Kemen E."/>
            <person name="Thines M."/>
            <person name="Ah-Fong A."/>
            <person name="Anderson R."/>
            <person name="Badejoko W."/>
            <person name="Bittner-Eddy P."/>
            <person name="Boore J.L."/>
            <person name="Chibucos M.C."/>
            <person name="Coates M."/>
            <person name="Dehal P."/>
            <person name="Delehaunty K."/>
            <person name="Dong S."/>
            <person name="Downton P."/>
            <person name="Dumas B."/>
            <person name="Fabro G."/>
            <person name="Fronick C."/>
            <person name="Fuerstenberg S.I."/>
            <person name="Fulton L."/>
            <person name="Gaulin E."/>
            <person name="Govers F."/>
            <person name="Hughes L."/>
            <person name="Humphray S."/>
            <person name="Jiang R.H."/>
            <person name="Judelson H."/>
            <person name="Kamoun S."/>
            <person name="Kyung K."/>
            <person name="Meijer H."/>
            <person name="Minx P."/>
            <person name="Morris P."/>
            <person name="Nelson J."/>
            <person name="Phuntumart V."/>
            <person name="Qutob D."/>
            <person name="Rehmany A."/>
            <person name="Rougon-Cardoso A."/>
            <person name="Ryden P."/>
            <person name="Torto-Alalibo T."/>
            <person name="Studholme D."/>
            <person name="Wang Y."/>
            <person name="Win J."/>
            <person name="Wood J."/>
            <person name="Clifton S.W."/>
            <person name="Rogers J."/>
            <person name="Van den Ackerveken G."/>
            <person name="Jones J.D."/>
            <person name="McDowell J.M."/>
            <person name="Beynon J."/>
            <person name="Tyler B.M."/>
        </authorList>
    </citation>
    <scope>NUCLEOTIDE SEQUENCE [LARGE SCALE GENOMIC DNA]</scope>
    <source>
        <strain evidence="2">Emoy2</strain>
    </source>
</reference>
<proteinExistence type="predicted"/>
<dbReference type="HOGENOM" id="CLU_1744019_0_0_1"/>
<reference evidence="1" key="2">
    <citation type="submission" date="2015-06" db="UniProtKB">
        <authorList>
            <consortium name="EnsemblProtists"/>
        </authorList>
    </citation>
    <scope>IDENTIFICATION</scope>
    <source>
        <strain evidence="1">Emoy2</strain>
    </source>
</reference>
<dbReference type="EMBL" id="JH598059">
    <property type="status" value="NOT_ANNOTATED_CDS"/>
    <property type="molecule type" value="Genomic_DNA"/>
</dbReference>
<protein>
    <submittedName>
        <fullName evidence="1">Uncharacterized protein</fullName>
    </submittedName>
</protein>
<dbReference type="EnsemblProtists" id="HpaT811985">
    <property type="protein sequence ID" value="HpaP811985"/>
    <property type="gene ID" value="HpaG811985"/>
</dbReference>
<name>M4BZG2_HYAAE</name>
<dbReference type="InParanoid" id="M4BZG2"/>
<dbReference type="AlphaFoldDB" id="M4BZG2"/>